<dbReference type="InterPro" id="IPR015919">
    <property type="entry name" value="Cadherin-like_sf"/>
</dbReference>
<dbReference type="Gene3D" id="2.60.40.60">
    <property type="entry name" value="Cadherins"/>
    <property type="match status" value="14"/>
</dbReference>
<feature type="domain" description="Cadherin" evidence="9">
    <location>
        <begin position="608"/>
        <end position="720"/>
    </location>
</feature>
<feature type="domain" description="Cadherin" evidence="9">
    <location>
        <begin position="1206"/>
        <end position="1312"/>
    </location>
</feature>
<evidence type="ECO:0000256" key="8">
    <source>
        <dbReference type="SAM" id="Phobius"/>
    </source>
</evidence>
<evidence type="ECO:0000256" key="2">
    <source>
        <dbReference type="ARBA" id="ARBA00022692"/>
    </source>
</evidence>
<feature type="domain" description="Cadherin" evidence="9">
    <location>
        <begin position="506"/>
        <end position="607"/>
    </location>
</feature>
<feature type="transmembrane region" description="Helical" evidence="8">
    <location>
        <begin position="1759"/>
        <end position="1781"/>
    </location>
</feature>
<comment type="subcellular location">
    <subcellularLocation>
        <location evidence="1">Membrane</location>
    </subcellularLocation>
</comment>
<evidence type="ECO:0000256" key="4">
    <source>
        <dbReference type="ARBA" id="ARBA00022837"/>
    </source>
</evidence>
<keyword evidence="4 7" id="KW-0106">Calcium</keyword>
<dbReference type="SMART" id="SM00112">
    <property type="entry name" value="CA"/>
    <property type="match status" value="13"/>
</dbReference>
<keyword evidence="6 8" id="KW-0472">Membrane</keyword>
<evidence type="ECO:0000313" key="10">
    <source>
        <dbReference type="EMBL" id="CAH2991920.1"/>
    </source>
</evidence>
<dbReference type="PRINTS" id="PR00205">
    <property type="entry name" value="CADHERIN"/>
</dbReference>
<feature type="domain" description="Cadherin" evidence="9">
    <location>
        <begin position="1427"/>
        <end position="1543"/>
    </location>
</feature>
<organism evidence="10 11">
    <name type="scientific">Chilo suppressalis</name>
    <name type="common">Asiatic rice borer moth</name>
    <dbReference type="NCBI Taxonomy" id="168631"/>
    <lineage>
        <taxon>Eukaryota</taxon>
        <taxon>Metazoa</taxon>
        <taxon>Ecdysozoa</taxon>
        <taxon>Arthropoda</taxon>
        <taxon>Hexapoda</taxon>
        <taxon>Insecta</taxon>
        <taxon>Pterygota</taxon>
        <taxon>Neoptera</taxon>
        <taxon>Endopterygota</taxon>
        <taxon>Lepidoptera</taxon>
        <taxon>Glossata</taxon>
        <taxon>Ditrysia</taxon>
        <taxon>Pyraloidea</taxon>
        <taxon>Crambidae</taxon>
        <taxon>Crambinae</taxon>
        <taxon>Chilo</taxon>
    </lineage>
</organism>
<keyword evidence="11" id="KW-1185">Reference proteome</keyword>
<keyword evidence="3" id="KW-0677">Repeat</keyword>
<evidence type="ECO:0000256" key="1">
    <source>
        <dbReference type="ARBA" id="ARBA00004370"/>
    </source>
</evidence>
<evidence type="ECO:0000256" key="6">
    <source>
        <dbReference type="ARBA" id="ARBA00023136"/>
    </source>
</evidence>
<keyword evidence="2 8" id="KW-0812">Transmembrane</keyword>
<name>A0ABN8LCL0_CHISP</name>
<reference evidence="10" key="1">
    <citation type="submission" date="2021-12" db="EMBL/GenBank/DDBJ databases">
        <authorList>
            <person name="King R."/>
        </authorList>
    </citation>
    <scope>NUCLEOTIDE SEQUENCE</scope>
</reference>
<feature type="domain" description="Cadherin" evidence="9">
    <location>
        <begin position="48"/>
        <end position="148"/>
    </location>
</feature>
<dbReference type="CDD" id="cd11304">
    <property type="entry name" value="Cadherin_repeat"/>
    <property type="match status" value="14"/>
</dbReference>
<dbReference type="SUPFAM" id="SSF49313">
    <property type="entry name" value="Cadherin-like"/>
    <property type="match status" value="14"/>
</dbReference>
<dbReference type="PANTHER" id="PTHR24026">
    <property type="entry name" value="FAT ATYPICAL CADHERIN-RELATED"/>
    <property type="match status" value="1"/>
</dbReference>
<protein>
    <recommendedName>
        <fullName evidence="9">Cadherin domain-containing protein</fullName>
    </recommendedName>
</protein>
<feature type="domain" description="Cadherin" evidence="9">
    <location>
        <begin position="1322"/>
        <end position="1422"/>
    </location>
</feature>
<feature type="domain" description="Cadherin" evidence="9">
    <location>
        <begin position="270"/>
        <end position="387"/>
    </location>
</feature>
<evidence type="ECO:0000256" key="3">
    <source>
        <dbReference type="ARBA" id="ARBA00022737"/>
    </source>
</evidence>
<dbReference type="InterPro" id="IPR020894">
    <property type="entry name" value="Cadherin_CS"/>
</dbReference>
<dbReference type="EMBL" id="OU963902">
    <property type="protein sequence ID" value="CAH2991920.1"/>
    <property type="molecule type" value="Genomic_DNA"/>
</dbReference>
<dbReference type="Pfam" id="PF00028">
    <property type="entry name" value="Cadherin"/>
    <property type="match status" value="11"/>
</dbReference>
<gene>
    <name evidence="10" type="ORF">CHILSU_LOCUS10945</name>
</gene>
<evidence type="ECO:0000256" key="5">
    <source>
        <dbReference type="ARBA" id="ARBA00022989"/>
    </source>
</evidence>
<accession>A0ABN8LCL0</accession>
<keyword evidence="5 8" id="KW-1133">Transmembrane helix</keyword>
<feature type="domain" description="Cadherin" evidence="9">
    <location>
        <begin position="854"/>
        <end position="977"/>
    </location>
</feature>
<feature type="transmembrane region" description="Helical" evidence="8">
    <location>
        <begin position="12"/>
        <end position="32"/>
    </location>
</feature>
<proteinExistence type="predicted"/>
<feature type="domain" description="Cadherin" evidence="9">
    <location>
        <begin position="985"/>
        <end position="1088"/>
    </location>
</feature>
<feature type="domain" description="Cadherin" evidence="9">
    <location>
        <begin position="747"/>
        <end position="853"/>
    </location>
</feature>
<evidence type="ECO:0000313" key="11">
    <source>
        <dbReference type="Proteomes" id="UP001153292"/>
    </source>
</evidence>
<evidence type="ECO:0000259" key="9">
    <source>
        <dbReference type="PROSITE" id="PS50268"/>
    </source>
</evidence>
<feature type="domain" description="Cadherin" evidence="9">
    <location>
        <begin position="1089"/>
        <end position="1205"/>
    </location>
</feature>
<dbReference type="InterPro" id="IPR002126">
    <property type="entry name" value="Cadherin-like_dom"/>
</dbReference>
<feature type="domain" description="Cadherin" evidence="9">
    <location>
        <begin position="388"/>
        <end position="505"/>
    </location>
</feature>
<sequence length="1821" mass="200959">MAEIIFQKRTAAIVFIEPSPLIILLLMSLLGFCSNQVINRAPHFVPQTGDMSQFSLSEDTPVGTPVYHLKGIDPENSPLRYSISGQYFSVDQLTGVVTLAKTLDREEQPSLEVIISITDEGIAGTEPNTISLRRVIPVKDVNDNPPVFHNRPYIVNISEATPIDSEIEVTPKIIVSDRDDGNNAKIRVICSTKEKGSDAEACNTFKIITHMTSSNTYEVRLYLNKPLDFESRSAYVISLEASDASDKPMRAIASVSVAIQDVQDQPPAFVNAPYSATVPENTPQDTSIMEIIAKDGDTANPRPVLLTIEGDSAQYFKLLPERPFGRAVLVASENPIDRESEIVMQNGGVYSFFVRATEMINSEVPSDYTVTPVTIIVTDVDDHVPVFNKNIFEVSIPENIENGSPVPGLSIYVEDYDIGQNSKYDLKLRDVYNSAGVFMISTDHGEGRTPVSIKVRDSSKLDYDVDDDEKRHFSFDIVSSTYDVELSSARVNIKLLDMNDNSPIFDKSSYKFYVLENSTIGTKVGDVQATDKDYGIFGEIEYILTGFGANMFQTDKNKGGIFVNQLLDYEKQKSYSLTLFAKDGGGKGTTASIFIDVLDVNDNAPMFELFEYSRTIRDGATSFEPQLVVRATDADGPTQGGGRVRYSIETDNSITRKGNVFNIGEDSGEISIVDKVESMDTPRGQYELVIRATDYGSPTLHNETKVYIRVGVPGNQRPTFKGNYHHYKYTASQKNTDSNEDFTFDLNPMNYKANLREDAKPGENVTMVLANDPDGLDDLLTYHIISGAKDNFVINQKTGLITVSNDANLDRDVNADKYEIIVSAVDSGMPIPETATTTVFVTIQDVNDKPPKFNMTETTTYISEKTKTGHLVTKIVAHDTDANSKLVFNLIDPIKAFSKAGVQLKSNSAYDYKHIFRIDENTGEIFVNGTLDYSQASIIILTIKVVDVNAELNKEKQFAMTEHTIYVQPYADKNPQFINMGWSSSNPIIHHKVKEEQPIGSTVLVLMAEDPMSGHVVSNFKVINSETDLLQVDPSSGQVLLTNHLDYERLTGPNLTLTVKATSNDGTKHSEAKIIIEVLNLNDNEPTFDKETYKVSVLESIQYPEVIVTVKAMDKDAVLTDDDKLKGFSEVRYLLRGENSDLFTIDNVTGIIQVRQNKSLDRERQSVLRLEVEAYDTPKGGADRLKSSAIILVDVLDVDDNTPTFEKNVYTAVVPENVPIGISVTKVTATDPDEGLGGEIKYELLDEGEAAGLFNIDSKTGVITTSKDLTGRGRTDPYRILIGATDGGGHIGDTSLSLYIGDVSANDGVPRFIRPAMGEVLSISENATIGSPVFQVVASDPDDPTQPSGQLYYSIQQSNMDAKTFSIDAHSGLIMTRQSLDRERKASYTLVLLVTDRGQPPQQSTRIVTVTITDVDDHKPHFARNLDDPPLLMTIMEEVPVGTVIGTLQAIDEDIGDNAAIDYAITAGNNFGLLSLERQNDSKALLKVAARIDREEISRQIITVKCFKYGSQPRLSKTYNRLNPSEIQVLIKVLDVDDHLPEFESANMTVGVRLNVPIDTNIATVKAIDKDPEALPILYTIVNMSFESPIKSKSLSNVTDTIELNNATGELKIMKNLIHYADGIFRLRVRANNSFNVERFSDLLVEVVVVRERDLLRLVLPGGTRARYSQLRDRMSSALAPRGLRMQLHDASHTAFYLNPGPCFQFRKTETGEALTPKAMKATIRSLGTEFQEILEAYNVHNITSCGPSVTKHSPAQHALLALAGILPLAAFIAILALCCMHSSAKKRARSALLIAREPPPMAASNISSPTRLYSEPLYTT</sequence>
<dbReference type="PROSITE" id="PS00232">
    <property type="entry name" value="CADHERIN_1"/>
    <property type="match status" value="3"/>
</dbReference>
<dbReference type="Proteomes" id="UP001153292">
    <property type="component" value="Chromosome 9"/>
</dbReference>
<feature type="domain" description="Cadherin" evidence="9">
    <location>
        <begin position="149"/>
        <end position="269"/>
    </location>
</feature>
<dbReference type="PROSITE" id="PS50268">
    <property type="entry name" value="CADHERIN_2"/>
    <property type="match status" value="13"/>
</dbReference>
<evidence type="ECO:0000256" key="7">
    <source>
        <dbReference type="PROSITE-ProRule" id="PRU00043"/>
    </source>
</evidence>
<dbReference type="PANTHER" id="PTHR24026:SF133">
    <property type="entry name" value="CADHERIN-RELATED FAMILY MEMBER 2"/>
    <property type="match status" value="1"/>
</dbReference>